<gene>
    <name evidence="12" type="ORF">OXX778_LOCUS19231</name>
</gene>
<dbReference type="OrthoDB" id="270584at2759"/>
<keyword evidence="5" id="KW-0677">Repeat</keyword>
<evidence type="ECO:0000256" key="11">
    <source>
        <dbReference type="RuleBase" id="RU000488"/>
    </source>
</evidence>
<dbReference type="PANTHER" id="PTHR24089">
    <property type="entry name" value="SOLUTE CARRIER FAMILY 25"/>
    <property type="match status" value="1"/>
</dbReference>
<dbReference type="GO" id="GO:0055085">
    <property type="term" value="P:transmembrane transport"/>
    <property type="evidence" value="ECO:0007669"/>
    <property type="project" value="InterPro"/>
</dbReference>
<dbReference type="SUPFAM" id="SSF103506">
    <property type="entry name" value="Mitochondrial carrier"/>
    <property type="match status" value="1"/>
</dbReference>
<evidence type="ECO:0000256" key="2">
    <source>
        <dbReference type="ARBA" id="ARBA00006375"/>
    </source>
</evidence>
<name>A0A814L5U4_9BILA</name>
<proteinExistence type="inferred from homology"/>
<evidence type="ECO:0000256" key="8">
    <source>
        <dbReference type="ARBA" id="ARBA00023128"/>
    </source>
</evidence>
<evidence type="ECO:0000256" key="5">
    <source>
        <dbReference type="ARBA" id="ARBA00022737"/>
    </source>
</evidence>
<comment type="similarity">
    <text evidence="2 11">Belongs to the mitochondrial carrier (TC 2.A.29) family.</text>
</comment>
<evidence type="ECO:0000313" key="13">
    <source>
        <dbReference type="Proteomes" id="UP000663879"/>
    </source>
</evidence>
<dbReference type="FunFam" id="1.50.40.10:FF:000003">
    <property type="entry name" value="Putative calcium-binding mitochondrial carrier protein scamc-2"/>
    <property type="match status" value="1"/>
</dbReference>
<dbReference type="Proteomes" id="UP000663879">
    <property type="component" value="Unassembled WGS sequence"/>
</dbReference>
<evidence type="ECO:0000256" key="4">
    <source>
        <dbReference type="ARBA" id="ARBA00022692"/>
    </source>
</evidence>
<evidence type="ECO:0000256" key="1">
    <source>
        <dbReference type="ARBA" id="ARBA00004448"/>
    </source>
</evidence>
<dbReference type="PROSITE" id="PS50920">
    <property type="entry name" value="SOLCAR"/>
    <property type="match status" value="3"/>
</dbReference>
<dbReference type="InterPro" id="IPR023395">
    <property type="entry name" value="MCP_dom_sf"/>
</dbReference>
<comment type="caution">
    <text evidence="12">The sequence shown here is derived from an EMBL/GenBank/DDBJ whole genome shotgun (WGS) entry which is preliminary data.</text>
</comment>
<dbReference type="EMBL" id="CAJNOC010005710">
    <property type="protein sequence ID" value="CAF1059854.1"/>
    <property type="molecule type" value="Genomic_DNA"/>
</dbReference>
<evidence type="ECO:0000256" key="7">
    <source>
        <dbReference type="ARBA" id="ARBA00022989"/>
    </source>
</evidence>
<dbReference type="Gene3D" id="1.50.40.10">
    <property type="entry name" value="Mitochondrial carrier domain"/>
    <property type="match status" value="1"/>
</dbReference>
<keyword evidence="6" id="KW-0999">Mitochondrion inner membrane</keyword>
<accession>A0A814L5U4</accession>
<dbReference type="InterPro" id="IPR002067">
    <property type="entry name" value="MCP"/>
</dbReference>
<protein>
    <submittedName>
        <fullName evidence="12">Uncharacterized protein</fullName>
    </submittedName>
</protein>
<dbReference type="InterPro" id="IPR018108">
    <property type="entry name" value="MCP_transmembrane"/>
</dbReference>
<keyword evidence="9 10" id="KW-0472">Membrane</keyword>
<feature type="repeat" description="Solcar" evidence="10">
    <location>
        <begin position="244"/>
        <end position="330"/>
    </location>
</feature>
<evidence type="ECO:0000313" key="12">
    <source>
        <dbReference type="EMBL" id="CAF1059854.1"/>
    </source>
</evidence>
<dbReference type="AlphaFoldDB" id="A0A814L5U4"/>
<keyword evidence="13" id="KW-1185">Reference proteome</keyword>
<feature type="repeat" description="Solcar" evidence="10">
    <location>
        <begin position="145"/>
        <end position="230"/>
    </location>
</feature>
<keyword evidence="8" id="KW-0496">Mitochondrion</keyword>
<dbReference type="Pfam" id="PF00153">
    <property type="entry name" value="Mito_carr"/>
    <property type="match status" value="3"/>
</dbReference>
<evidence type="ECO:0000256" key="9">
    <source>
        <dbReference type="ARBA" id="ARBA00023136"/>
    </source>
</evidence>
<evidence type="ECO:0000256" key="10">
    <source>
        <dbReference type="PROSITE-ProRule" id="PRU00282"/>
    </source>
</evidence>
<evidence type="ECO:0000256" key="6">
    <source>
        <dbReference type="ARBA" id="ARBA00022792"/>
    </source>
</evidence>
<dbReference type="GO" id="GO:0005743">
    <property type="term" value="C:mitochondrial inner membrane"/>
    <property type="evidence" value="ECO:0007669"/>
    <property type="project" value="UniProtKB-SubCell"/>
</dbReference>
<sequence>MRYVGNDQNEYFSLSPIDNIGDVLNHWRFSTLVDIGDVVPEDFSKEETRTDMIYRNLLAGAVAGAVSRTCTAPFDRLKTVMQALGSRKQIEIIGGFKYMLQEGGVTSLWRGNGMNVLKIAPEVALRFTFYEEIKTIFIKDKNREANVLERFLSGSIAGGLAQSFIYPLELLKTRMVLRRTGEYSSIFDCAKKILKNEGIRAFYKGYIPNMLGILPYAGIDLTIYETLKRFYMKENKMVENPSVPILLLCGTCSTICGQLVSYPLALIRTRLQAQEVPMNSIERDTMIKLIKRIWLNEGLRGLYRGLLPNIIKVVPAVSISYVVYEKVKKKSSQLDTKS</sequence>
<keyword evidence="7" id="KW-1133">Transmembrane helix</keyword>
<comment type="subcellular location">
    <subcellularLocation>
        <location evidence="1">Mitochondrion inner membrane</location>
        <topology evidence="1">Multi-pass membrane protein</topology>
    </subcellularLocation>
</comment>
<dbReference type="PRINTS" id="PR00926">
    <property type="entry name" value="MITOCARRIER"/>
</dbReference>
<keyword evidence="4 10" id="KW-0812">Transmembrane</keyword>
<evidence type="ECO:0000256" key="3">
    <source>
        <dbReference type="ARBA" id="ARBA00022448"/>
    </source>
</evidence>
<feature type="repeat" description="Solcar" evidence="10">
    <location>
        <begin position="51"/>
        <end position="136"/>
    </location>
</feature>
<organism evidence="12 13">
    <name type="scientific">Brachionus calyciflorus</name>
    <dbReference type="NCBI Taxonomy" id="104777"/>
    <lineage>
        <taxon>Eukaryota</taxon>
        <taxon>Metazoa</taxon>
        <taxon>Spiralia</taxon>
        <taxon>Gnathifera</taxon>
        <taxon>Rotifera</taxon>
        <taxon>Eurotatoria</taxon>
        <taxon>Monogononta</taxon>
        <taxon>Pseudotrocha</taxon>
        <taxon>Ploima</taxon>
        <taxon>Brachionidae</taxon>
        <taxon>Brachionus</taxon>
    </lineage>
</organism>
<keyword evidence="3 11" id="KW-0813">Transport</keyword>
<reference evidence="12" key="1">
    <citation type="submission" date="2021-02" db="EMBL/GenBank/DDBJ databases">
        <authorList>
            <person name="Nowell W R."/>
        </authorList>
    </citation>
    <scope>NUCLEOTIDE SEQUENCE</scope>
    <source>
        <strain evidence="12">Ploen Becks lab</strain>
    </source>
</reference>